<evidence type="ECO:0000256" key="2">
    <source>
        <dbReference type="ARBA" id="ARBA00006171"/>
    </source>
</evidence>
<dbReference type="GO" id="GO:0046872">
    <property type="term" value="F:metal ion binding"/>
    <property type="evidence" value="ECO:0007669"/>
    <property type="project" value="UniProtKB-KW"/>
</dbReference>
<dbReference type="SFLD" id="SFLDS00003">
    <property type="entry name" value="Haloacid_Dehalogenase"/>
    <property type="match status" value="1"/>
</dbReference>
<name>A0A839EFN4_9HYPH</name>
<dbReference type="EMBL" id="JACGXN010000001">
    <property type="protein sequence ID" value="MBA8877579.1"/>
    <property type="molecule type" value="Genomic_DNA"/>
</dbReference>
<dbReference type="PANTHER" id="PTHR46193">
    <property type="entry name" value="6-PHOSPHOGLUCONATE PHOSPHATASE"/>
    <property type="match status" value="1"/>
</dbReference>
<accession>A0A839EFN4</accession>
<sequence length="218" mass="23684">MTRLDLVIFDCDGVLVDTETLANQHLIKMLNASGYPITFDEARKNLCGMPMRAVKEKVEAEGYSLGEDFVERWYQAIPIIFENGVEAIPHIEDVIGAVKQAQLSYCVASSANVEKMHLTLGKTGLIGHFKDVLYSASMVARGKPFPDLFLHAAKEMGFEPSRSVVIEDSVAGTTAGTAAGMRVFSYCGDEHADHEGLVAAGGILFDDMRKLPALMGIV</sequence>
<dbReference type="SUPFAM" id="SSF56784">
    <property type="entry name" value="HAD-like"/>
    <property type="match status" value="1"/>
</dbReference>
<dbReference type="InterPro" id="IPR041492">
    <property type="entry name" value="HAD_2"/>
</dbReference>
<dbReference type="SFLD" id="SFLDG01129">
    <property type="entry name" value="C1.5:_HAD__Beta-PGM__Phosphata"/>
    <property type="match status" value="1"/>
</dbReference>
<dbReference type="Gene3D" id="3.40.50.1000">
    <property type="entry name" value="HAD superfamily/HAD-like"/>
    <property type="match status" value="1"/>
</dbReference>
<dbReference type="NCBIfam" id="TIGR01509">
    <property type="entry name" value="HAD-SF-IA-v3"/>
    <property type="match status" value="1"/>
</dbReference>
<dbReference type="InterPro" id="IPR023198">
    <property type="entry name" value="PGP-like_dom2"/>
</dbReference>
<evidence type="ECO:0000313" key="6">
    <source>
        <dbReference type="Proteomes" id="UP000549052"/>
    </source>
</evidence>
<comment type="caution">
    <text evidence="5">The sequence shown here is derived from an EMBL/GenBank/DDBJ whole genome shotgun (WGS) entry which is preliminary data.</text>
</comment>
<evidence type="ECO:0000256" key="4">
    <source>
        <dbReference type="ARBA" id="ARBA00022842"/>
    </source>
</evidence>
<evidence type="ECO:0000256" key="3">
    <source>
        <dbReference type="ARBA" id="ARBA00022723"/>
    </source>
</evidence>
<dbReference type="Pfam" id="PF13419">
    <property type="entry name" value="HAD_2"/>
    <property type="match status" value="1"/>
</dbReference>
<dbReference type="InterPro" id="IPR051600">
    <property type="entry name" value="Beta-PGM-like"/>
</dbReference>
<dbReference type="InterPro" id="IPR006439">
    <property type="entry name" value="HAD-SF_hydro_IA"/>
</dbReference>
<dbReference type="AlphaFoldDB" id="A0A839EFN4"/>
<keyword evidence="3" id="KW-0479">Metal-binding</keyword>
<keyword evidence="6" id="KW-1185">Reference proteome</keyword>
<evidence type="ECO:0000256" key="1">
    <source>
        <dbReference type="ARBA" id="ARBA00001946"/>
    </source>
</evidence>
<protein>
    <submittedName>
        <fullName evidence="5">HAD superfamily hydrolase (TIGR01509 family)</fullName>
    </submittedName>
</protein>
<comment type="cofactor">
    <cofactor evidence="1">
        <name>Mg(2+)</name>
        <dbReference type="ChEBI" id="CHEBI:18420"/>
    </cofactor>
</comment>
<comment type="similarity">
    <text evidence="2">Belongs to the HAD-like hydrolase superfamily. CbbY/CbbZ/Gph/YieH family.</text>
</comment>
<organism evidence="5 6">
    <name type="scientific">Phyllobacterium myrsinacearum</name>
    <dbReference type="NCBI Taxonomy" id="28101"/>
    <lineage>
        <taxon>Bacteria</taxon>
        <taxon>Pseudomonadati</taxon>
        <taxon>Pseudomonadota</taxon>
        <taxon>Alphaproteobacteria</taxon>
        <taxon>Hyphomicrobiales</taxon>
        <taxon>Phyllobacteriaceae</taxon>
        <taxon>Phyllobacterium</taxon>
    </lineage>
</organism>
<dbReference type="RefSeq" id="WP_182548231.1">
    <property type="nucleotide sequence ID" value="NZ_JACGXN010000001.1"/>
</dbReference>
<keyword evidence="5" id="KW-0378">Hydrolase</keyword>
<keyword evidence="4" id="KW-0460">Magnesium</keyword>
<dbReference type="InterPro" id="IPR036412">
    <property type="entry name" value="HAD-like_sf"/>
</dbReference>
<dbReference type="Gene3D" id="1.10.150.240">
    <property type="entry name" value="Putative phosphatase, domain 2"/>
    <property type="match status" value="1"/>
</dbReference>
<dbReference type="PANTHER" id="PTHR46193:SF10">
    <property type="entry name" value="6-PHOSPHOGLUCONATE PHOSPHATASE"/>
    <property type="match status" value="1"/>
</dbReference>
<evidence type="ECO:0000313" key="5">
    <source>
        <dbReference type="EMBL" id="MBA8877579.1"/>
    </source>
</evidence>
<proteinExistence type="inferred from homology"/>
<reference evidence="5 6" key="1">
    <citation type="submission" date="2020-07" db="EMBL/GenBank/DDBJ databases">
        <title>Genomic Encyclopedia of Type Strains, Phase IV (KMG-V): Genome sequencing to study the core and pangenomes of soil and plant-associated prokaryotes.</title>
        <authorList>
            <person name="Whitman W."/>
        </authorList>
    </citation>
    <scope>NUCLEOTIDE SEQUENCE [LARGE SCALE GENOMIC DNA]</scope>
    <source>
        <strain evidence="5 6">AN3</strain>
    </source>
</reference>
<dbReference type="InterPro" id="IPR023214">
    <property type="entry name" value="HAD_sf"/>
</dbReference>
<dbReference type="GO" id="GO:0016787">
    <property type="term" value="F:hydrolase activity"/>
    <property type="evidence" value="ECO:0007669"/>
    <property type="project" value="UniProtKB-KW"/>
</dbReference>
<dbReference type="Proteomes" id="UP000549052">
    <property type="component" value="Unassembled WGS sequence"/>
</dbReference>
<gene>
    <name evidence="5" type="ORF">FHW16_001261</name>
</gene>